<feature type="region of interest" description="Disordered" evidence="1">
    <location>
        <begin position="64"/>
        <end position="97"/>
    </location>
</feature>
<proteinExistence type="predicted"/>
<dbReference type="EMBL" id="BGPR01007952">
    <property type="protein sequence ID" value="GBN30634.1"/>
    <property type="molecule type" value="Genomic_DNA"/>
</dbReference>
<comment type="caution">
    <text evidence="2">The sequence shown here is derived from an EMBL/GenBank/DDBJ whole genome shotgun (WGS) entry which is preliminary data.</text>
</comment>
<dbReference type="AlphaFoldDB" id="A0A4Y2MWD3"/>
<reference evidence="2 3" key="1">
    <citation type="journal article" date="2019" name="Sci. Rep.">
        <title>Orb-weaving spider Araneus ventricosus genome elucidates the spidroin gene catalogue.</title>
        <authorList>
            <person name="Kono N."/>
            <person name="Nakamura H."/>
            <person name="Ohtoshi R."/>
            <person name="Moran D.A.P."/>
            <person name="Shinohara A."/>
            <person name="Yoshida Y."/>
            <person name="Fujiwara M."/>
            <person name="Mori M."/>
            <person name="Tomita M."/>
            <person name="Arakawa K."/>
        </authorList>
    </citation>
    <scope>NUCLEOTIDE SEQUENCE [LARGE SCALE GENOMIC DNA]</scope>
</reference>
<protein>
    <submittedName>
        <fullName evidence="2">Uncharacterized protein</fullName>
    </submittedName>
</protein>
<dbReference type="Proteomes" id="UP000499080">
    <property type="component" value="Unassembled WGS sequence"/>
</dbReference>
<accession>A0A4Y2MWD3</accession>
<evidence type="ECO:0000256" key="1">
    <source>
        <dbReference type="SAM" id="MobiDB-lite"/>
    </source>
</evidence>
<name>A0A4Y2MWD3_ARAVE</name>
<evidence type="ECO:0000313" key="3">
    <source>
        <dbReference type="Proteomes" id="UP000499080"/>
    </source>
</evidence>
<evidence type="ECO:0000313" key="2">
    <source>
        <dbReference type="EMBL" id="GBN30634.1"/>
    </source>
</evidence>
<gene>
    <name evidence="2" type="ORF">AVEN_118870_1</name>
</gene>
<sequence length="97" mass="10805">MPVRGFTYKVKVHDELFPVNLDTIFRRISLLNKFDAELQKYFEFELVPFPLSVGVACKFGEGVPAQVSSSSSDRGSKLRGPSQNSPRVASKLDVNIT</sequence>
<organism evidence="2 3">
    <name type="scientific">Araneus ventricosus</name>
    <name type="common">Orbweaver spider</name>
    <name type="synonym">Epeira ventricosa</name>
    <dbReference type="NCBI Taxonomy" id="182803"/>
    <lineage>
        <taxon>Eukaryota</taxon>
        <taxon>Metazoa</taxon>
        <taxon>Ecdysozoa</taxon>
        <taxon>Arthropoda</taxon>
        <taxon>Chelicerata</taxon>
        <taxon>Arachnida</taxon>
        <taxon>Araneae</taxon>
        <taxon>Araneomorphae</taxon>
        <taxon>Entelegynae</taxon>
        <taxon>Araneoidea</taxon>
        <taxon>Araneidae</taxon>
        <taxon>Araneus</taxon>
    </lineage>
</organism>
<keyword evidence="3" id="KW-1185">Reference proteome</keyword>